<dbReference type="InterPro" id="IPR013126">
    <property type="entry name" value="Hsp_70_fam"/>
</dbReference>
<keyword evidence="3" id="KW-0067">ATP-binding</keyword>
<keyword evidence="4" id="KW-0346">Stress response</keyword>
<protein>
    <submittedName>
        <fullName evidence="4">Heat shock protein 70</fullName>
    </submittedName>
</protein>
<dbReference type="EMBL" id="PKPP01002642">
    <property type="protein sequence ID" value="PWA73976.1"/>
    <property type="molecule type" value="Genomic_DNA"/>
</dbReference>
<dbReference type="InterPro" id="IPR043129">
    <property type="entry name" value="ATPase_NBD"/>
</dbReference>
<evidence type="ECO:0000256" key="1">
    <source>
        <dbReference type="ARBA" id="ARBA00007381"/>
    </source>
</evidence>
<dbReference type="GO" id="GO:0140662">
    <property type="term" value="F:ATP-dependent protein folding chaperone"/>
    <property type="evidence" value="ECO:0007669"/>
    <property type="project" value="InterPro"/>
</dbReference>
<keyword evidence="5" id="KW-1185">Reference proteome</keyword>
<organism evidence="4 5">
    <name type="scientific">Artemisia annua</name>
    <name type="common">Sweet wormwood</name>
    <dbReference type="NCBI Taxonomy" id="35608"/>
    <lineage>
        <taxon>Eukaryota</taxon>
        <taxon>Viridiplantae</taxon>
        <taxon>Streptophyta</taxon>
        <taxon>Embryophyta</taxon>
        <taxon>Tracheophyta</taxon>
        <taxon>Spermatophyta</taxon>
        <taxon>Magnoliopsida</taxon>
        <taxon>eudicotyledons</taxon>
        <taxon>Gunneridae</taxon>
        <taxon>Pentapetalae</taxon>
        <taxon>asterids</taxon>
        <taxon>campanulids</taxon>
        <taxon>Asterales</taxon>
        <taxon>Asteraceae</taxon>
        <taxon>Asteroideae</taxon>
        <taxon>Anthemideae</taxon>
        <taxon>Artemisiinae</taxon>
        <taxon>Artemisia</taxon>
    </lineage>
</organism>
<dbReference type="Gene3D" id="3.30.420.40">
    <property type="match status" value="1"/>
</dbReference>
<evidence type="ECO:0000313" key="5">
    <source>
        <dbReference type="Proteomes" id="UP000245207"/>
    </source>
</evidence>
<comment type="similarity">
    <text evidence="1">Belongs to the heat shock protein 70 family.</text>
</comment>
<dbReference type="AlphaFoldDB" id="A0A2U1NKG7"/>
<dbReference type="SUPFAM" id="SSF53067">
    <property type="entry name" value="Actin-like ATPase domain"/>
    <property type="match status" value="1"/>
</dbReference>
<evidence type="ECO:0000256" key="2">
    <source>
        <dbReference type="ARBA" id="ARBA00022741"/>
    </source>
</evidence>
<reference evidence="4 5" key="1">
    <citation type="journal article" date="2018" name="Mol. Plant">
        <title>The genome of Artemisia annua provides insight into the evolution of Asteraceae family and artemisinin biosynthesis.</title>
        <authorList>
            <person name="Shen Q."/>
            <person name="Zhang L."/>
            <person name="Liao Z."/>
            <person name="Wang S."/>
            <person name="Yan T."/>
            <person name="Shi P."/>
            <person name="Liu M."/>
            <person name="Fu X."/>
            <person name="Pan Q."/>
            <person name="Wang Y."/>
            <person name="Lv Z."/>
            <person name="Lu X."/>
            <person name="Zhang F."/>
            <person name="Jiang W."/>
            <person name="Ma Y."/>
            <person name="Chen M."/>
            <person name="Hao X."/>
            <person name="Li L."/>
            <person name="Tang Y."/>
            <person name="Lv G."/>
            <person name="Zhou Y."/>
            <person name="Sun X."/>
            <person name="Brodelius P.E."/>
            <person name="Rose J.K.C."/>
            <person name="Tang K."/>
        </authorList>
    </citation>
    <scope>NUCLEOTIDE SEQUENCE [LARGE SCALE GENOMIC DNA]</scope>
    <source>
        <strain evidence="5">cv. Huhao1</strain>
        <tissue evidence="4">Leaf</tissue>
    </source>
</reference>
<sequence>MASSSSTAQIITPLTTSSQPSKTVFFGKGLTNSISFSHKKTFINLSKTRPLRVVAEKVVGIDLGTTNSAVGAMEGGKPVIVTNAEGQRTTPSVVAYTKTGDRLVGQIAKRQAVVNPENTFFSVKRFIGRKMSEVDEESKQVSYNVVRDENGNVKLDCPAIGKHLFSWAVGLIENLEKLVS</sequence>
<evidence type="ECO:0000313" key="4">
    <source>
        <dbReference type="EMBL" id="PWA73976.1"/>
    </source>
</evidence>
<dbReference type="FunFam" id="3.30.420.40:FF:000028">
    <property type="entry name" value="heat shock 70 kDa protein-like"/>
    <property type="match status" value="1"/>
</dbReference>
<dbReference type="OrthoDB" id="2401965at2759"/>
<comment type="caution">
    <text evidence="4">The sequence shown here is derived from an EMBL/GenBank/DDBJ whole genome shotgun (WGS) entry which is preliminary data.</text>
</comment>
<dbReference type="GO" id="GO:0005524">
    <property type="term" value="F:ATP binding"/>
    <property type="evidence" value="ECO:0007669"/>
    <property type="project" value="UniProtKB-KW"/>
</dbReference>
<proteinExistence type="inferred from homology"/>
<accession>A0A2U1NKG7</accession>
<evidence type="ECO:0000256" key="3">
    <source>
        <dbReference type="ARBA" id="ARBA00022840"/>
    </source>
</evidence>
<dbReference type="Proteomes" id="UP000245207">
    <property type="component" value="Unassembled WGS sequence"/>
</dbReference>
<dbReference type="PRINTS" id="PR00301">
    <property type="entry name" value="HEATSHOCK70"/>
</dbReference>
<keyword evidence="2" id="KW-0547">Nucleotide-binding</keyword>
<dbReference type="PANTHER" id="PTHR19375">
    <property type="entry name" value="HEAT SHOCK PROTEIN 70KDA"/>
    <property type="match status" value="1"/>
</dbReference>
<name>A0A2U1NKG7_ARTAN</name>
<dbReference type="PROSITE" id="PS00297">
    <property type="entry name" value="HSP70_1"/>
    <property type="match status" value="1"/>
</dbReference>
<dbReference type="Pfam" id="PF00012">
    <property type="entry name" value="HSP70"/>
    <property type="match status" value="1"/>
</dbReference>
<dbReference type="STRING" id="35608.A0A2U1NKG7"/>
<dbReference type="InterPro" id="IPR018181">
    <property type="entry name" value="Heat_shock_70_CS"/>
</dbReference>
<gene>
    <name evidence="4" type="ORF">CTI12_AA255810</name>
</gene>